<dbReference type="InterPro" id="IPR006175">
    <property type="entry name" value="YjgF/YER057c/UK114"/>
</dbReference>
<dbReference type="Proteomes" id="UP000236735">
    <property type="component" value="Unassembled WGS sequence"/>
</dbReference>
<dbReference type="PANTHER" id="PTHR11803">
    <property type="entry name" value="2-IMINOBUTANOATE/2-IMINOPROPANOATE DEAMINASE RIDA"/>
    <property type="match status" value="1"/>
</dbReference>
<reference evidence="2 3" key="1">
    <citation type="submission" date="2016-10" db="EMBL/GenBank/DDBJ databases">
        <authorList>
            <person name="de Groot N.N."/>
        </authorList>
    </citation>
    <scope>NUCLEOTIDE SEQUENCE [LARGE SCALE GENOMIC DNA]</scope>
    <source>
        <strain evidence="2 3">AR32</strain>
    </source>
</reference>
<dbReference type="EMBL" id="FNUV01000001">
    <property type="protein sequence ID" value="SEF48930.1"/>
    <property type="molecule type" value="Genomic_DNA"/>
</dbReference>
<organism evidence="2 3">
    <name type="scientific">Xylanibacter ruminicola</name>
    <name type="common">Prevotella ruminicola</name>
    <dbReference type="NCBI Taxonomy" id="839"/>
    <lineage>
        <taxon>Bacteria</taxon>
        <taxon>Pseudomonadati</taxon>
        <taxon>Bacteroidota</taxon>
        <taxon>Bacteroidia</taxon>
        <taxon>Bacteroidales</taxon>
        <taxon>Prevotellaceae</taxon>
        <taxon>Xylanibacter</taxon>
    </lineage>
</organism>
<dbReference type="AlphaFoldDB" id="A0A1H5SET9"/>
<sequence length="128" mass="13537">MKEKIQTGAGKAPAAIGPYSQAIRVGSLIYTSGQIPINPATGALVEGGIKEQTRQSLLNIKAILEEAGVTLDNVVKTTVFMADMNDFAEMNAVYAEFFSEPYPARSAVAVKSLPKGSLVEIEVVCSAM</sequence>
<accession>A0A1H5SET9</accession>
<proteinExistence type="inferred from homology"/>
<gene>
    <name evidence="2" type="ORF">SAMN05216354_0646</name>
</gene>
<evidence type="ECO:0000313" key="2">
    <source>
        <dbReference type="EMBL" id="SEF48930.1"/>
    </source>
</evidence>
<dbReference type="CDD" id="cd00448">
    <property type="entry name" value="YjgF_YER057c_UK114_family"/>
    <property type="match status" value="1"/>
</dbReference>
<dbReference type="GO" id="GO:0005829">
    <property type="term" value="C:cytosol"/>
    <property type="evidence" value="ECO:0007669"/>
    <property type="project" value="TreeGrafter"/>
</dbReference>
<dbReference type="InterPro" id="IPR006056">
    <property type="entry name" value="RidA"/>
</dbReference>
<comment type="similarity">
    <text evidence="1">Belongs to the RutC family.</text>
</comment>
<dbReference type="InterPro" id="IPR019897">
    <property type="entry name" value="RidA_CS"/>
</dbReference>
<name>A0A1H5SET9_XYLRU</name>
<dbReference type="PANTHER" id="PTHR11803:SF58">
    <property type="entry name" value="PROTEIN HMF1-RELATED"/>
    <property type="match status" value="1"/>
</dbReference>
<dbReference type="InterPro" id="IPR035959">
    <property type="entry name" value="RutC-like_sf"/>
</dbReference>
<dbReference type="FunFam" id="3.30.1330.40:FF:000001">
    <property type="entry name" value="L-PSP family endoribonuclease"/>
    <property type="match status" value="1"/>
</dbReference>
<protein>
    <submittedName>
        <fullName evidence="2">2-iminobutanoate/2-iminopropanoate deaminase</fullName>
    </submittedName>
</protein>
<dbReference type="PROSITE" id="PS01094">
    <property type="entry name" value="UPF0076"/>
    <property type="match status" value="1"/>
</dbReference>
<dbReference type="SUPFAM" id="SSF55298">
    <property type="entry name" value="YjgF-like"/>
    <property type="match status" value="1"/>
</dbReference>
<dbReference type="RefSeq" id="WP_036911531.1">
    <property type="nucleotide sequence ID" value="NZ_FNUV01000001.1"/>
</dbReference>
<evidence type="ECO:0000313" key="3">
    <source>
        <dbReference type="Proteomes" id="UP000236735"/>
    </source>
</evidence>
<dbReference type="GO" id="GO:0019239">
    <property type="term" value="F:deaminase activity"/>
    <property type="evidence" value="ECO:0007669"/>
    <property type="project" value="TreeGrafter"/>
</dbReference>
<dbReference type="NCBIfam" id="TIGR00004">
    <property type="entry name" value="Rid family detoxifying hydrolase"/>
    <property type="match status" value="1"/>
</dbReference>
<dbReference type="Pfam" id="PF01042">
    <property type="entry name" value="Ribonuc_L-PSP"/>
    <property type="match status" value="1"/>
</dbReference>
<dbReference type="Gene3D" id="3.30.1330.40">
    <property type="entry name" value="RutC-like"/>
    <property type="match status" value="1"/>
</dbReference>
<evidence type="ECO:0000256" key="1">
    <source>
        <dbReference type="ARBA" id="ARBA00010552"/>
    </source>
</evidence>